<sequence>MADNEKNIRAFLAIEPPEDILQKISGLQDKLRREISGRISWTRPQGQHLTLKFFGDISREDINNISAAVQKRVVAERKLNLKVEKMGVFPDARKPGVLWCGVTGDVEKLIALQKKLDSDFAALGFPAEERSFKAHLTLARIKDPRDIAGMSEALKKHGEFTAGDFVADKLFLFQSNLSPQGAVYTKLAEFALGG</sequence>
<dbReference type="InterPro" id="IPR014051">
    <property type="entry name" value="Phosphoesterase_HXTX"/>
</dbReference>
<dbReference type="NCBIfam" id="TIGR02258">
    <property type="entry name" value="2_5_ligase"/>
    <property type="match status" value="1"/>
</dbReference>
<evidence type="ECO:0000313" key="3">
    <source>
        <dbReference type="EMBL" id="KUG22579.1"/>
    </source>
</evidence>
<feature type="domain" description="Phosphoesterase HXTX" evidence="2">
    <location>
        <begin position="107"/>
        <end position="184"/>
    </location>
</feature>
<dbReference type="Pfam" id="PF02834">
    <property type="entry name" value="LigT_PEase"/>
    <property type="match status" value="2"/>
</dbReference>
<dbReference type="InterPro" id="IPR004175">
    <property type="entry name" value="RNA_CPDase"/>
</dbReference>
<feature type="domain" description="Phosphoesterase HXTX" evidence="2">
    <location>
        <begin position="14"/>
        <end position="99"/>
    </location>
</feature>
<dbReference type="PANTHER" id="PTHR35561">
    <property type="entry name" value="RNA 2',3'-CYCLIC PHOSPHODIESTERASE"/>
    <property type="match status" value="1"/>
</dbReference>
<dbReference type="GO" id="GO:0004113">
    <property type="term" value="F:2',3'-cyclic-nucleotide 3'-phosphodiesterase activity"/>
    <property type="evidence" value="ECO:0007669"/>
    <property type="project" value="InterPro"/>
</dbReference>
<dbReference type="PANTHER" id="PTHR35561:SF1">
    <property type="entry name" value="RNA 2',3'-CYCLIC PHOSPHODIESTERASE"/>
    <property type="match status" value="1"/>
</dbReference>
<dbReference type="Gene3D" id="3.90.1140.10">
    <property type="entry name" value="Cyclic phosphodiesterase"/>
    <property type="match status" value="1"/>
</dbReference>
<organism evidence="3">
    <name type="scientific">hydrocarbon metagenome</name>
    <dbReference type="NCBI Taxonomy" id="938273"/>
    <lineage>
        <taxon>unclassified sequences</taxon>
        <taxon>metagenomes</taxon>
        <taxon>ecological metagenomes</taxon>
    </lineage>
</organism>
<protein>
    <submittedName>
        <fullName evidence="3">2'-5' rna ligase</fullName>
    </submittedName>
</protein>
<comment type="caution">
    <text evidence="3">The sequence shown here is derived from an EMBL/GenBank/DDBJ whole genome shotgun (WGS) entry which is preliminary data.</text>
</comment>
<dbReference type="GO" id="GO:0008664">
    <property type="term" value="F:RNA 2',3'-cyclic 3'-phosphodiesterase activity"/>
    <property type="evidence" value="ECO:0007669"/>
    <property type="project" value="InterPro"/>
</dbReference>
<proteinExistence type="inferred from homology"/>
<gene>
    <name evidence="3" type="ORF">ASZ90_007625</name>
</gene>
<dbReference type="InterPro" id="IPR009097">
    <property type="entry name" value="Cyclic_Pdiesterase"/>
</dbReference>
<name>A0A0W8FQI7_9ZZZZ</name>
<accession>A0A0W8FQI7</accession>
<evidence type="ECO:0000259" key="2">
    <source>
        <dbReference type="Pfam" id="PF02834"/>
    </source>
</evidence>
<keyword evidence="3" id="KW-0436">Ligase</keyword>
<dbReference type="AlphaFoldDB" id="A0A0W8FQI7"/>
<dbReference type="SUPFAM" id="SSF55144">
    <property type="entry name" value="LigT-like"/>
    <property type="match status" value="1"/>
</dbReference>
<evidence type="ECO:0000256" key="1">
    <source>
        <dbReference type="ARBA" id="ARBA00022801"/>
    </source>
</evidence>
<dbReference type="GO" id="GO:0016874">
    <property type="term" value="F:ligase activity"/>
    <property type="evidence" value="ECO:0007669"/>
    <property type="project" value="UniProtKB-KW"/>
</dbReference>
<dbReference type="HAMAP" id="MF_01940">
    <property type="entry name" value="RNA_CPDase"/>
    <property type="match status" value="1"/>
</dbReference>
<keyword evidence="1" id="KW-0378">Hydrolase</keyword>
<dbReference type="EMBL" id="LNQE01000954">
    <property type="protein sequence ID" value="KUG22579.1"/>
    <property type="molecule type" value="Genomic_DNA"/>
</dbReference>
<reference evidence="3" key="1">
    <citation type="journal article" date="2015" name="Proc. Natl. Acad. Sci. U.S.A.">
        <title>Networks of energetic and metabolic interactions define dynamics in microbial communities.</title>
        <authorList>
            <person name="Embree M."/>
            <person name="Liu J.K."/>
            <person name="Al-Bassam M.M."/>
            <person name="Zengler K."/>
        </authorList>
    </citation>
    <scope>NUCLEOTIDE SEQUENCE</scope>
</reference>